<dbReference type="Pfam" id="PF13460">
    <property type="entry name" value="NAD_binding_10"/>
    <property type="match status" value="1"/>
</dbReference>
<proteinExistence type="predicted"/>
<dbReference type="EMBL" id="LBIC01000018">
    <property type="protein sequence ID" value="KKW89678.1"/>
    <property type="molecule type" value="Genomic_DNA"/>
</dbReference>
<evidence type="ECO:0000313" key="2">
    <source>
        <dbReference type="EMBL" id="KKW89678.1"/>
    </source>
</evidence>
<name>A0A0M3AI51_9SPHN</name>
<dbReference type="PATRIC" id="fig|56193.3.peg.5012"/>
<dbReference type="RefSeq" id="WP_046765890.1">
    <property type="nucleotide sequence ID" value="NZ_LBIC01000018.1"/>
</dbReference>
<dbReference type="PANTHER" id="PTHR43162:SF1">
    <property type="entry name" value="PRESTALK A DIFFERENTIATION PROTEIN A"/>
    <property type="match status" value="1"/>
</dbReference>
<evidence type="ECO:0000313" key="3">
    <source>
        <dbReference type="Proteomes" id="UP000033874"/>
    </source>
</evidence>
<organism evidence="2 3">
    <name type="scientific">Sphingobium chungbukense</name>
    <dbReference type="NCBI Taxonomy" id="56193"/>
    <lineage>
        <taxon>Bacteria</taxon>
        <taxon>Pseudomonadati</taxon>
        <taxon>Pseudomonadota</taxon>
        <taxon>Alphaproteobacteria</taxon>
        <taxon>Sphingomonadales</taxon>
        <taxon>Sphingomonadaceae</taxon>
        <taxon>Sphingobium</taxon>
    </lineage>
</organism>
<dbReference type="Gene3D" id="3.90.25.10">
    <property type="entry name" value="UDP-galactose 4-epimerase, domain 1"/>
    <property type="match status" value="1"/>
</dbReference>
<dbReference type="Gene3D" id="3.40.50.720">
    <property type="entry name" value="NAD(P)-binding Rossmann-like Domain"/>
    <property type="match status" value="1"/>
</dbReference>
<dbReference type="AlphaFoldDB" id="A0A0M3AI51"/>
<reference evidence="2 3" key="1">
    <citation type="submission" date="2015-04" db="EMBL/GenBank/DDBJ databases">
        <title>Genome sequence of aromatic hydrocarbons-degrading Sphingobium chungbukense DJ77.</title>
        <authorList>
            <person name="Kim Y.-C."/>
            <person name="Chae J.-C."/>
        </authorList>
    </citation>
    <scope>NUCLEOTIDE SEQUENCE [LARGE SCALE GENOMIC DNA]</scope>
    <source>
        <strain evidence="2 3">DJ77</strain>
    </source>
</reference>
<feature type="domain" description="NAD(P)-binding" evidence="1">
    <location>
        <begin position="9"/>
        <end position="179"/>
    </location>
</feature>
<dbReference type="InterPro" id="IPR051604">
    <property type="entry name" value="Ergot_Alk_Oxidoreductase"/>
</dbReference>
<sequence>MRDVLVTKATGTTGRYVVERLAERGASVKAASRNPSLVTQGNVVPILFDWENRSTWDAALDGTDAVYLVKPESPEVTQIIFDFVELAKSFGVIKIVLLSEIAAETRTDDADELKVERVVEQSGLTYTILRPNWFMQDLVDERFFGDLIRRDGVIVMTTGGAATAWIDARDIAAVAVEVLLGADYDKQALTLTGPDAFTLAQLTDRIAAVTGTVIQPVEETTQAAEERLRKSGASEGFIEYFSNIGRSIMKGDTASVADQVALITGREPRTLDAFLTEHAPLLQRVAGQ</sequence>
<protein>
    <recommendedName>
        <fullName evidence="1">NAD(P)-binding domain-containing protein</fullName>
    </recommendedName>
</protein>
<dbReference type="InterPro" id="IPR036291">
    <property type="entry name" value="NAD(P)-bd_dom_sf"/>
</dbReference>
<comment type="caution">
    <text evidence="2">The sequence shown here is derived from an EMBL/GenBank/DDBJ whole genome shotgun (WGS) entry which is preliminary data.</text>
</comment>
<gene>
    <name evidence="2" type="ORF">YP76_23790</name>
</gene>
<dbReference type="STRING" id="56193.YP76_23790"/>
<dbReference type="InterPro" id="IPR016040">
    <property type="entry name" value="NAD(P)-bd_dom"/>
</dbReference>
<evidence type="ECO:0000259" key="1">
    <source>
        <dbReference type="Pfam" id="PF13460"/>
    </source>
</evidence>
<keyword evidence="3" id="KW-1185">Reference proteome</keyword>
<dbReference type="SUPFAM" id="SSF51735">
    <property type="entry name" value="NAD(P)-binding Rossmann-fold domains"/>
    <property type="match status" value="1"/>
</dbReference>
<accession>A0A0M3AI51</accession>
<dbReference type="PANTHER" id="PTHR43162">
    <property type="match status" value="1"/>
</dbReference>
<dbReference type="Proteomes" id="UP000033874">
    <property type="component" value="Unassembled WGS sequence"/>
</dbReference>